<organism evidence="1 2">
    <name type="scientific">Trichothecium roseum</name>
    <dbReference type="NCBI Taxonomy" id="47278"/>
    <lineage>
        <taxon>Eukaryota</taxon>
        <taxon>Fungi</taxon>
        <taxon>Dikarya</taxon>
        <taxon>Ascomycota</taxon>
        <taxon>Pezizomycotina</taxon>
        <taxon>Sordariomycetes</taxon>
        <taxon>Hypocreomycetidae</taxon>
        <taxon>Hypocreales</taxon>
        <taxon>Hypocreales incertae sedis</taxon>
        <taxon>Trichothecium</taxon>
    </lineage>
</organism>
<keyword evidence="2" id="KW-1185">Reference proteome</keyword>
<reference evidence="1" key="1">
    <citation type="submission" date="2022-10" db="EMBL/GenBank/DDBJ databases">
        <title>Complete Genome of Trichothecium roseum strain YXFP-22015, a Plant Pathogen Isolated from Citrus.</title>
        <authorList>
            <person name="Wang Y."/>
            <person name="Zhu L."/>
        </authorList>
    </citation>
    <scope>NUCLEOTIDE SEQUENCE</scope>
    <source>
        <strain evidence="1">YXFP-22015</strain>
    </source>
</reference>
<name>A0ACC0V519_9HYPO</name>
<accession>A0ACC0V519</accession>
<evidence type="ECO:0000313" key="1">
    <source>
        <dbReference type="EMBL" id="KAI9901524.1"/>
    </source>
</evidence>
<comment type="caution">
    <text evidence="1">The sequence shown here is derived from an EMBL/GenBank/DDBJ whole genome shotgun (WGS) entry which is preliminary data.</text>
</comment>
<proteinExistence type="predicted"/>
<dbReference type="Proteomes" id="UP001163324">
    <property type="component" value="Chromosome 3"/>
</dbReference>
<evidence type="ECO:0000313" key="2">
    <source>
        <dbReference type="Proteomes" id="UP001163324"/>
    </source>
</evidence>
<dbReference type="EMBL" id="CM047942">
    <property type="protein sequence ID" value="KAI9901524.1"/>
    <property type="molecule type" value="Genomic_DNA"/>
</dbReference>
<gene>
    <name evidence="1" type="ORF">N3K66_003341</name>
</gene>
<sequence>MSDRRETRRLPKGERCSHCGDRKYYIENGMRFCAANGHEIEGFIQFDVGEEEDAGLMGAVTRRKKEVREREKKQLTGQAGKNLYLEALQLILRNQVLWLVSEKGFRVELETVIRDLWDLRIRGFGTLQPDMDAPEDRLEMFSSQPIVEKVEPTLGLSPRTESWDPDTGIWQLPRMSDTLALCYLGSLLLRIPLSIGRLFLLADSGNIPYKRCYYDLPEEMRDRMPSHFTQVLKLPLQTTLRGNELHNAVLQLILAYHYNYALNCPPLQHSSLLVHYGKLLALPVEIFQTTRFLASNLEISFEYPIHKSRVYPMDHPEILLVSLLVVSAKLCFPFKEADSESKGFRWSQWASQARDSIELTNANSRDLRPDGLKDITADQVVSMNDTELNKYLGFVSSFTDNRSDSSLTTFFPSIGPPEPEPLTREPSENETSQRAISILTAAIDYTGDSTDGKRETFLHTSNYNSFSTPEDLSGVAREFYEVAAKTTGIQLQTLVRAVYTLEQRIMAWQRGHGA</sequence>
<protein>
    <submittedName>
        <fullName evidence="1">Uncharacterized protein</fullName>
    </submittedName>
</protein>